<dbReference type="OrthoDB" id="3190888at2759"/>
<keyword evidence="4" id="KW-1185">Reference proteome</keyword>
<dbReference type="PANTHER" id="PTHR40465">
    <property type="entry name" value="CHROMOSOME 1, WHOLE GENOME SHOTGUN SEQUENCE"/>
    <property type="match status" value="1"/>
</dbReference>
<keyword evidence="1" id="KW-0812">Transmembrane</keyword>
<feature type="transmembrane region" description="Helical" evidence="1">
    <location>
        <begin position="189"/>
        <end position="216"/>
    </location>
</feature>
<dbReference type="PANTHER" id="PTHR40465:SF1">
    <property type="entry name" value="DUF6534 DOMAIN-CONTAINING PROTEIN"/>
    <property type="match status" value="1"/>
</dbReference>
<feature type="transmembrane region" description="Helical" evidence="1">
    <location>
        <begin position="151"/>
        <end position="177"/>
    </location>
</feature>
<feature type="transmembrane region" description="Helical" evidence="1">
    <location>
        <begin position="47"/>
        <end position="70"/>
    </location>
</feature>
<keyword evidence="1" id="KW-0472">Membrane</keyword>
<feature type="transmembrane region" description="Helical" evidence="1">
    <location>
        <begin position="12"/>
        <end position="35"/>
    </location>
</feature>
<keyword evidence="1" id="KW-1133">Transmembrane helix</keyword>
<dbReference type="Proteomes" id="UP000294933">
    <property type="component" value="Unassembled WGS sequence"/>
</dbReference>
<dbReference type="InterPro" id="IPR045339">
    <property type="entry name" value="DUF6534"/>
</dbReference>
<reference evidence="3 4" key="1">
    <citation type="submission" date="2018-06" db="EMBL/GenBank/DDBJ databases">
        <title>A transcriptomic atlas of mushroom development highlights an independent origin of complex multicellularity.</title>
        <authorList>
            <consortium name="DOE Joint Genome Institute"/>
            <person name="Krizsan K."/>
            <person name="Almasi E."/>
            <person name="Merenyi Z."/>
            <person name="Sahu N."/>
            <person name="Viragh M."/>
            <person name="Koszo T."/>
            <person name="Mondo S."/>
            <person name="Kiss B."/>
            <person name="Balint B."/>
            <person name="Kues U."/>
            <person name="Barry K."/>
            <person name="Hegedus J.C."/>
            <person name="Henrissat B."/>
            <person name="Johnson J."/>
            <person name="Lipzen A."/>
            <person name="Ohm R."/>
            <person name="Nagy I."/>
            <person name="Pangilinan J."/>
            <person name="Yan J."/>
            <person name="Xiong Y."/>
            <person name="Grigoriev I.V."/>
            <person name="Hibbett D.S."/>
            <person name="Nagy L.G."/>
        </authorList>
    </citation>
    <scope>NUCLEOTIDE SEQUENCE [LARGE SCALE GENOMIC DNA]</scope>
    <source>
        <strain evidence="3 4">SZMC22713</strain>
    </source>
</reference>
<proteinExistence type="predicted"/>
<gene>
    <name evidence="3" type="ORF">BD410DRAFT_632307</name>
</gene>
<evidence type="ECO:0000259" key="2">
    <source>
        <dbReference type="Pfam" id="PF20152"/>
    </source>
</evidence>
<dbReference type="Pfam" id="PF20152">
    <property type="entry name" value="DUF6534"/>
    <property type="match status" value="1"/>
</dbReference>
<protein>
    <recommendedName>
        <fullName evidence="2">DUF6534 domain-containing protein</fullName>
    </recommendedName>
</protein>
<dbReference type="STRING" id="50990.A0A4Y7QCU4"/>
<name>A0A4Y7QCU4_9AGAM</name>
<evidence type="ECO:0000313" key="3">
    <source>
        <dbReference type="EMBL" id="TDL25235.1"/>
    </source>
</evidence>
<feature type="domain" description="DUF6534" evidence="2">
    <location>
        <begin position="161"/>
        <end position="247"/>
    </location>
</feature>
<dbReference type="AlphaFoldDB" id="A0A4Y7QCU4"/>
<evidence type="ECO:0000313" key="4">
    <source>
        <dbReference type="Proteomes" id="UP000294933"/>
    </source>
</evidence>
<evidence type="ECO:0000256" key="1">
    <source>
        <dbReference type="SAM" id="Phobius"/>
    </source>
</evidence>
<feature type="transmembrane region" description="Helical" evidence="1">
    <location>
        <begin position="90"/>
        <end position="108"/>
    </location>
</feature>
<accession>A0A4Y7QCU4</accession>
<feature type="transmembrane region" description="Helical" evidence="1">
    <location>
        <begin position="222"/>
        <end position="243"/>
    </location>
</feature>
<organism evidence="3 4">
    <name type="scientific">Rickenella mellea</name>
    <dbReference type="NCBI Taxonomy" id="50990"/>
    <lineage>
        <taxon>Eukaryota</taxon>
        <taxon>Fungi</taxon>
        <taxon>Dikarya</taxon>
        <taxon>Basidiomycota</taxon>
        <taxon>Agaricomycotina</taxon>
        <taxon>Agaricomycetes</taxon>
        <taxon>Hymenochaetales</taxon>
        <taxon>Rickenellaceae</taxon>
        <taxon>Rickenella</taxon>
    </lineage>
</organism>
<dbReference type="EMBL" id="ML170164">
    <property type="protein sequence ID" value="TDL25235.1"/>
    <property type="molecule type" value="Genomic_DNA"/>
</dbReference>
<feature type="transmembrane region" description="Helical" evidence="1">
    <location>
        <begin position="115"/>
        <end position="131"/>
    </location>
</feature>
<dbReference type="VEuPathDB" id="FungiDB:BD410DRAFT_632307"/>
<sequence length="283" mass="31465">MIAPTLGNTMGALFIGLLVSVLLFGIICLQAYNYYQKYPEDRAYVKIAFLLVVNAINAALLSEGMYHYLIRNFANFAALGPYWSTNVYSFLNSFITWMCQLFFAYRVWRVSHGNYFLTGGIICLTCTHLAFGTKTAITAFKTQNPGDLNNAVLVGMTLGSALACDILITASLCFFLNTKRTGFGRTDSLINNLILYSVCTGLVTSLFAIINITVFFSMRTNLIHLGIYVLMGKLYTTSLLATLNSRDIFRGQWSRGDHNDFSTSTTKRDSNMLQSVDENSASV</sequence>